<dbReference type="GO" id="GO:0016020">
    <property type="term" value="C:membrane"/>
    <property type="evidence" value="ECO:0007669"/>
    <property type="project" value="TreeGrafter"/>
</dbReference>
<dbReference type="AlphaFoldDB" id="A0A7H1MML1"/>
<dbReference type="GO" id="GO:0022857">
    <property type="term" value="F:transmembrane transporter activity"/>
    <property type="evidence" value="ECO:0007669"/>
    <property type="project" value="TreeGrafter"/>
</dbReference>
<dbReference type="Gene3D" id="3.40.50.1000">
    <property type="entry name" value="HAD superfamily/HAD-like"/>
    <property type="match status" value="1"/>
</dbReference>
<evidence type="ECO:0000313" key="3">
    <source>
        <dbReference type="Proteomes" id="UP000516446"/>
    </source>
</evidence>
<sequence>MNFKYLRYIIIAIILALLTGIASPILINNAQTMNIDPSYIYGTVMGVGMLFWVLLGTSMVRYIRQANKNIVNSWRWALGALVSLGVSCLVAMAMYKGSAQTWLVLPLALVGVSLLLGSLLIFQPINLDQENQKDQKNNHKMNLMMTLVATIGFALGTMTSGLMVGLMILTTILLIADPQWPVILVRYQRQLLQDRLRENGITVNDWTILNRLPKIKSILLEKSGVLTESVAIVYSVKSVDDRYSDNDVIGIAAGLLQNFASPLSSGFAQYTAGKGIEASEVSEPEKIALIGVSGVIHQELFAVISAREALKNYAVSPEVLANYQSIGNSVSYIVDGIQVIGIINYGTPLKHSLLEIDRMLVKRGIRTQVISADALGSVHGLKELFKSASYVKAGLSPKDKHDMQIAALKDENSMFITNQQIPNGLPKRILMEVGDSLPIADAQLKDLEQLGPLFRSTDQLDHINKNHLRWMNIIILVLILIGLLLGLALGNWIILAPLIAAVIRLVAMFTLMYQMIN</sequence>
<comment type="similarity">
    <text evidence="1">Belongs to the cation transport ATPase (P-type) (TC 3.A.3) family. Type IB subfamily.</text>
</comment>
<accession>A0A7H1MML1</accession>
<evidence type="ECO:0000313" key="2">
    <source>
        <dbReference type="EMBL" id="QNT64697.1"/>
    </source>
</evidence>
<dbReference type="GO" id="GO:0000166">
    <property type="term" value="F:nucleotide binding"/>
    <property type="evidence" value="ECO:0007669"/>
    <property type="project" value="InterPro"/>
</dbReference>
<protein>
    <submittedName>
        <fullName evidence="2">ATPase P</fullName>
    </submittedName>
</protein>
<reference evidence="2 3" key="1">
    <citation type="submission" date="2019-08" db="EMBL/GenBank/DDBJ databases">
        <authorList>
            <person name="Chang H.C."/>
            <person name="Mun S.Y."/>
        </authorList>
    </citation>
    <scope>NUCLEOTIDE SEQUENCE [LARGE SCALE GENOMIC DNA]</scope>
    <source>
        <strain evidence="2 3">SK</strain>
    </source>
</reference>
<dbReference type="Gene3D" id="3.40.1110.10">
    <property type="entry name" value="Calcium-transporting ATPase, cytoplasmic domain N"/>
    <property type="match status" value="1"/>
</dbReference>
<dbReference type="SUPFAM" id="SSF81660">
    <property type="entry name" value="Metal cation-transporting ATPase, ATP-binding domain N"/>
    <property type="match status" value="1"/>
</dbReference>
<dbReference type="PANTHER" id="PTHR48085">
    <property type="entry name" value="CADMIUM/ZINC-TRANSPORTING ATPASE HMA2-RELATED"/>
    <property type="match status" value="1"/>
</dbReference>
<dbReference type="Proteomes" id="UP000516446">
    <property type="component" value="Chromosome"/>
</dbReference>
<evidence type="ECO:0000256" key="1">
    <source>
        <dbReference type="ARBA" id="ARBA00006024"/>
    </source>
</evidence>
<dbReference type="InterPro" id="IPR051014">
    <property type="entry name" value="Cation_Transport_ATPase_IB"/>
</dbReference>
<dbReference type="InterPro" id="IPR023299">
    <property type="entry name" value="ATPase_P-typ_cyto_dom_N"/>
</dbReference>
<dbReference type="InterPro" id="IPR023214">
    <property type="entry name" value="HAD_sf"/>
</dbReference>
<name>A0A7H1MML1_9LACO</name>
<proteinExistence type="inferred from homology"/>
<keyword evidence="3" id="KW-1185">Reference proteome</keyword>
<gene>
    <name evidence="2" type="ORF">FY536_05250</name>
</gene>
<dbReference type="RefSeq" id="WP_104914637.1">
    <property type="nucleotide sequence ID" value="NZ_CP026847.1"/>
</dbReference>
<dbReference type="EMBL" id="CP043431">
    <property type="protein sequence ID" value="QNT64697.1"/>
    <property type="molecule type" value="Genomic_DNA"/>
</dbReference>
<organism evidence="2 3">
    <name type="scientific">Weissella koreensis</name>
    <dbReference type="NCBI Taxonomy" id="165096"/>
    <lineage>
        <taxon>Bacteria</taxon>
        <taxon>Bacillati</taxon>
        <taxon>Bacillota</taxon>
        <taxon>Bacilli</taxon>
        <taxon>Lactobacillales</taxon>
        <taxon>Lactobacillaceae</taxon>
        <taxon>Weissella</taxon>
    </lineage>
</organism>